<accession>A0A0S8K2F6</accession>
<evidence type="ECO:0000313" key="2">
    <source>
        <dbReference type="Proteomes" id="UP000050975"/>
    </source>
</evidence>
<name>A0A0S8K2F6_UNCW3</name>
<protein>
    <submittedName>
        <fullName evidence="1">Uncharacterized protein</fullName>
    </submittedName>
</protein>
<organism evidence="1 2">
    <name type="scientific">candidate division WOR_3 bacterium SM1_77</name>
    <dbReference type="NCBI Taxonomy" id="1703778"/>
    <lineage>
        <taxon>Bacteria</taxon>
        <taxon>Bacteria division WOR-3</taxon>
    </lineage>
</organism>
<reference evidence="1 2" key="1">
    <citation type="journal article" date="2015" name="Microbiome">
        <title>Genomic resolution of linkages in carbon, nitrogen, and sulfur cycling among widespread estuary sediment bacteria.</title>
        <authorList>
            <person name="Baker B.J."/>
            <person name="Lazar C.S."/>
            <person name="Teske A.P."/>
            <person name="Dick G.J."/>
        </authorList>
    </citation>
    <scope>NUCLEOTIDE SEQUENCE [LARGE SCALE GENOMIC DNA]</scope>
    <source>
        <strain evidence="1">SM1_77</strain>
    </source>
</reference>
<dbReference type="EMBL" id="LJVE01000005">
    <property type="protein sequence ID" value="KPL15802.1"/>
    <property type="molecule type" value="Genomic_DNA"/>
</dbReference>
<gene>
    <name evidence="1" type="ORF">AMJ74_00745</name>
</gene>
<evidence type="ECO:0000313" key="1">
    <source>
        <dbReference type="EMBL" id="KPL15802.1"/>
    </source>
</evidence>
<comment type="caution">
    <text evidence="1">The sequence shown here is derived from an EMBL/GenBank/DDBJ whole genome shotgun (WGS) entry which is preliminary data.</text>
</comment>
<dbReference type="Proteomes" id="UP000050975">
    <property type="component" value="Unassembled WGS sequence"/>
</dbReference>
<dbReference type="AlphaFoldDB" id="A0A0S8K2F6"/>
<sequence>MGEGIEKRNFPIKGEGIEKRNFPIKGEGIQERNSPIRGQNILKVTTINSLYNIHSIETMCNFKTKSGEESV</sequence>
<proteinExistence type="predicted"/>